<dbReference type="SUPFAM" id="SSF51182">
    <property type="entry name" value="RmlC-like cupins"/>
    <property type="match status" value="1"/>
</dbReference>
<sequence length="211" mass="22216">MSAPHHDLPAPRRIVASNLPLPAAAASTGDAGDAEPGVEVKIDTLEAQPFPGGSLVRYIVGTNTQVPTSNDGHGVLPVADVPGMGIVLPNGTNMYYIDIAPNTEGVMHRTTSSDYLVILQGTLSLITPGDAPYVIRDGNQPSYGEPVATECRPGEVVFQRGMMHALSNRTSSWVRVLGIVLGAKPNRVPVGTAEQGAQPSSFKVLEDKWLA</sequence>
<reference evidence="1 2" key="1">
    <citation type="journal article" date="2024" name="IMA Fungus">
        <title>Apiospora arundinis, a panoply of carbohydrate-active enzymes and secondary metabolites.</title>
        <authorList>
            <person name="Sorensen T."/>
            <person name="Petersen C."/>
            <person name="Muurmann A.T."/>
            <person name="Christiansen J.V."/>
            <person name="Brundto M.L."/>
            <person name="Overgaard C.K."/>
            <person name="Boysen A.T."/>
            <person name="Wollenberg R.D."/>
            <person name="Larsen T.O."/>
            <person name="Sorensen J.L."/>
            <person name="Nielsen K.L."/>
            <person name="Sondergaard T.E."/>
        </authorList>
    </citation>
    <scope>NUCLEOTIDE SEQUENCE [LARGE SCALE GENOMIC DNA]</scope>
    <source>
        <strain evidence="1 2">AAU 773</strain>
    </source>
</reference>
<organism evidence="1 2">
    <name type="scientific">Apiospora arundinis</name>
    <dbReference type="NCBI Taxonomy" id="335852"/>
    <lineage>
        <taxon>Eukaryota</taxon>
        <taxon>Fungi</taxon>
        <taxon>Dikarya</taxon>
        <taxon>Ascomycota</taxon>
        <taxon>Pezizomycotina</taxon>
        <taxon>Sordariomycetes</taxon>
        <taxon>Xylariomycetidae</taxon>
        <taxon>Amphisphaeriales</taxon>
        <taxon>Apiosporaceae</taxon>
        <taxon>Apiospora</taxon>
    </lineage>
</organism>
<evidence type="ECO:0000313" key="1">
    <source>
        <dbReference type="EMBL" id="KAK8849166.1"/>
    </source>
</evidence>
<dbReference type="Gene3D" id="2.60.120.10">
    <property type="entry name" value="Jelly Rolls"/>
    <property type="match status" value="1"/>
</dbReference>
<proteinExistence type="predicted"/>
<dbReference type="PANTHER" id="PTHR36156:SF2">
    <property type="entry name" value="CUPIN TYPE-2 DOMAIN-CONTAINING PROTEIN"/>
    <property type="match status" value="1"/>
</dbReference>
<dbReference type="EMBL" id="JAPCWZ010000010">
    <property type="protein sequence ID" value="KAK8849166.1"/>
    <property type="molecule type" value="Genomic_DNA"/>
</dbReference>
<evidence type="ECO:0000313" key="2">
    <source>
        <dbReference type="Proteomes" id="UP001390339"/>
    </source>
</evidence>
<name>A0ABR2HM03_9PEZI</name>
<comment type="caution">
    <text evidence="1">The sequence shown here is derived from an EMBL/GenBank/DDBJ whole genome shotgun (WGS) entry which is preliminary data.</text>
</comment>
<evidence type="ECO:0008006" key="3">
    <source>
        <dbReference type="Google" id="ProtNLM"/>
    </source>
</evidence>
<protein>
    <recommendedName>
        <fullName evidence="3">Cupin type-1 domain-containing protein</fullName>
    </recommendedName>
</protein>
<dbReference type="InterPro" id="IPR047142">
    <property type="entry name" value="OryJ/VirC-like"/>
</dbReference>
<dbReference type="Proteomes" id="UP001390339">
    <property type="component" value="Unassembled WGS sequence"/>
</dbReference>
<gene>
    <name evidence="1" type="ORF">PGQ11_015646</name>
</gene>
<dbReference type="InterPro" id="IPR011051">
    <property type="entry name" value="RmlC_Cupin_sf"/>
</dbReference>
<dbReference type="InterPro" id="IPR014710">
    <property type="entry name" value="RmlC-like_jellyroll"/>
</dbReference>
<accession>A0ABR2HM03</accession>
<keyword evidence="2" id="KW-1185">Reference proteome</keyword>
<dbReference type="PANTHER" id="PTHR36156">
    <property type="entry name" value="SLR2101 PROTEIN"/>
    <property type="match status" value="1"/>
</dbReference>